<dbReference type="GO" id="GO:0006302">
    <property type="term" value="P:double-strand break repair"/>
    <property type="evidence" value="ECO:0007669"/>
    <property type="project" value="TreeGrafter"/>
</dbReference>
<protein>
    <recommendedName>
        <fullName evidence="5">ATPase AAA-type core domain-containing protein</fullName>
    </recommendedName>
</protein>
<name>A0A150P871_SORCE</name>
<dbReference type="PANTHER" id="PTHR32182">
    <property type="entry name" value="DNA REPLICATION AND REPAIR PROTEIN RECF"/>
    <property type="match status" value="1"/>
</dbReference>
<evidence type="ECO:0008006" key="5">
    <source>
        <dbReference type="Google" id="ProtNLM"/>
    </source>
</evidence>
<feature type="domain" description="Endonuclease GajA/Old nuclease/RecF-like AAA" evidence="1">
    <location>
        <begin position="1"/>
        <end position="45"/>
    </location>
</feature>
<dbReference type="GO" id="GO:0005524">
    <property type="term" value="F:ATP binding"/>
    <property type="evidence" value="ECO:0007669"/>
    <property type="project" value="InterPro"/>
</dbReference>
<organism evidence="3 4">
    <name type="scientific">Sorangium cellulosum</name>
    <name type="common">Polyangium cellulosum</name>
    <dbReference type="NCBI Taxonomy" id="56"/>
    <lineage>
        <taxon>Bacteria</taxon>
        <taxon>Pseudomonadati</taxon>
        <taxon>Myxococcota</taxon>
        <taxon>Polyangia</taxon>
        <taxon>Polyangiales</taxon>
        <taxon>Polyangiaceae</taxon>
        <taxon>Sorangium</taxon>
    </lineage>
</organism>
<dbReference type="GO" id="GO:0016887">
    <property type="term" value="F:ATP hydrolysis activity"/>
    <property type="evidence" value="ECO:0007669"/>
    <property type="project" value="InterPro"/>
</dbReference>
<dbReference type="PIRSF" id="PIRSF029347">
    <property type="entry name" value="RecF"/>
    <property type="match status" value="1"/>
</dbReference>
<dbReference type="Pfam" id="PF13175">
    <property type="entry name" value="AAA_15"/>
    <property type="match status" value="1"/>
</dbReference>
<dbReference type="Proteomes" id="UP000075604">
    <property type="component" value="Unassembled WGS sequence"/>
</dbReference>
<evidence type="ECO:0000259" key="1">
    <source>
        <dbReference type="Pfam" id="PF13175"/>
    </source>
</evidence>
<proteinExistence type="predicted"/>
<dbReference type="InterPro" id="IPR003959">
    <property type="entry name" value="ATPase_AAA_core"/>
</dbReference>
<reference evidence="3 4" key="1">
    <citation type="submission" date="2014-02" db="EMBL/GenBank/DDBJ databases">
        <title>The small core and large imbalanced accessory genome model reveals a collaborative survival strategy of Sorangium cellulosum strains in nature.</title>
        <authorList>
            <person name="Han K."/>
            <person name="Peng R."/>
            <person name="Blom J."/>
            <person name="Li Y.-Z."/>
        </authorList>
    </citation>
    <scope>NUCLEOTIDE SEQUENCE [LARGE SCALE GENOMIC DNA]</scope>
    <source>
        <strain evidence="3 4">So0157-18</strain>
    </source>
</reference>
<dbReference type="InterPro" id="IPR014555">
    <property type="entry name" value="RecF-like"/>
</dbReference>
<feature type="domain" description="ATPase AAA-type core" evidence="2">
    <location>
        <begin position="279"/>
        <end position="353"/>
    </location>
</feature>
<evidence type="ECO:0000313" key="3">
    <source>
        <dbReference type="EMBL" id="KYF51872.1"/>
    </source>
</evidence>
<evidence type="ECO:0000313" key="4">
    <source>
        <dbReference type="Proteomes" id="UP000075604"/>
    </source>
</evidence>
<evidence type="ECO:0000259" key="2">
    <source>
        <dbReference type="Pfam" id="PF13304"/>
    </source>
</evidence>
<dbReference type="AlphaFoldDB" id="A0A150P871"/>
<dbReference type="Pfam" id="PF13304">
    <property type="entry name" value="AAA_21"/>
    <property type="match status" value="1"/>
</dbReference>
<dbReference type="Gene3D" id="3.40.50.300">
    <property type="entry name" value="P-loop containing nucleotide triphosphate hydrolases"/>
    <property type="match status" value="2"/>
</dbReference>
<dbReference type="GO" id="GO:0000731">
    <property type="term" value="P:DNA synthesis involved in DNA repair"/>
    <property type="evidence" value="ECO:0007669"/>
    <property type="project" value="TreeGrafter"/>
</dbReference>
<dbReference type="InterPro" id="IPR027417">
    <property type="entry name" value="P-loop_NTPase"/>
</dbReference>
<comment type="caution">
    <text evidence="3">The sequence shown here is derived from an EMBL/GenBank/DDBJ whole genome shotgun (WGS) entry which is preliminary data.</text>
</comment>
<gene>
    <name evidence="3" type="ORF">BE04_45885</name>
</gene>
<dbReference type="PANTHER" id="PTHR32182:SF25">
    <property type="entry name" value="SLR1056 PROTEIN"/>
    <property type="match status" value="1"/>
</dbReference>
<dbReference type="SUPFAM" id="SSF52540">
    <property type="entry name" value="P-loop containing nucleoside triphosphate hydrolases"/>
    <property type="match status" value="1"/>
</dbReference>
<dbReference type="InterPro" id="IPR041685">
    <property type="entry name" value="AAA_GajA/Old/RecF-like"/>
</dbReference>
<sequence length="408" mass="44291">MITKVFARNYRSIGEVELPLAELTTLVGPNASGKSNIVDAVRFLADCLRAPLSFAMTMHQRQGFGSLLHQGDTASLGLTVGAEVHTHGGLGIWAFTLQPAGGDGGFEVKSERAAWVQGGTPGTWAAEELEKLLRLEEVPDLQAALRSQHGSGFVRFGGLHVSKVGDILGLLSPPTHTALALPQVSDEALRPLADELNRVAMYSLFPNELRPPRAPNPEKPMMANGENWAWTLSSLDKERWGGELLCSLSRIAGDVDDYRVVRAGGYLIPEFRHGVDASGDGRWRGAAQESDGTLRVSAILTALFQEPPLSLIGIEEPELAVHPGALPILFDFLREASRRSQILLTTHSPDLLDLLPVDSLRVVERRGGATIVSRVDERQRELVRKRLMSTSDLLHAEGLHPEGIDDDG</sequence>
<dbReference type="EMBL" id="JELX01003582">
    <property type="protein sequence ID" value="KYF51872.1"/>
    <property type="molecule type" value="Genomic_DNA"/>
</dbReference>
<accession>A0A150P871</accession>